<evidence type="ECO:0000256" key="2">
    <source>
        <dbReference type="SAM" id="SignalP"/>
    </source>
</evidence>
<feature type="domain" description="SHOCT" evidence="3">
    <location>
        <begin position="207"/>
        <end position="228"/>
    </location>
</feature>
<feature type="region of interest" description="Disordered" evidence="1">
    <location>
        <begin position="333"/>
        <end position="370"/>
    </location>
</feature>
<feature type="compositionally biased region" description="Low complexity" evidence="1">
    <location>
        <begin position="360"/>
        <end position="370"/>
    </location>
</feature>
<comment type="caution">
    <text evidence="4">The sequence shown here is derived from an EMBL/GenBank/DDBJ whole genome shotgun (WGS) entry which is preliminary data.</text>
</comment>
<keyword evidence="2" id="KW-0732">Signal</keyword>
<evidence type="ECO:0000313" key="5">
    <source>
        <dbReference type="Proteomes" id="UP000252415"/>
    </source>
</evidence>
<dbReference type="OrthoDB" id="2376193at2"/>
<evidence type="ECO:0000259" key="3">
    <source>
        <dbReference type="Pfam" id="PF09851"/>
    </source>
</evidence>
<name>A0A368VUY8_9BACL</name>
<feature type="chain" id="PRO_5016720039" evidence="2">
    <location>
        <begin position="32"/>
        <end position="370"/>
    </location>
</feature>
<dbReference type="Proteomes" id="UP000252415">
    <property type="component" value="Unassembled WGS sequence"/>
</dbReference>
<keyword evidence="5" id="KW-1185">Reference proteome</keyword>
<evidence type="ECO:0000313" key="4">
    <source>
        <dbReference type="EMBL" id="RCW44948.1"/>
    </source>
</evidence>
<dbReference type="InterPro" id="IPR018649">
    <property type="entry name" value="SHOCT"/>
</dbReference>
<gene>
    <name evidence="4" type="ORF">DFP97_111175</name>
</gene>
<feature type="signal peptide" evidence="2">
    <location>
        <begin position="1"/>
        <end position="31"/>
    </location>
</feature>
<sequence length="370" mass="38327">MMKSKAITAGAIALTLTLGGGSLWASQFANAATAADTQSTQAAQAEDSTSKKVFAGKRGGLGHGFNQIQDELLAYLGLDEVALQTKLKTLTLAEIAVEQGKTREELKTKLVEWLEVAQAEAGANADVDAAAKAEKLLDSKGFGFGKHGGRGGHGWGGNIDAIAEILGLTADELKAEIKEGKTIAAIATEKGVDVQKVIDAQVSEIKEKLNEQLAAGEITQEQYDTKLAASVERATNHVNGVLPEGGKGWGDSIDAIAEALGLTADELKAEIEEGKTIAAIATEKGVDVQTVVDAWVSEIKEKLNEQLAAGEITQEQYDTKLAAAVEHATKHVNGELPMSGMGGKGPRGERGGAASGDQPAADTTTSATTA</sequence>
<protein>
    <submittedName>
        <fullName evidence="4">Putative oligomerization/nucleic acid binding protein</fullName>
    </submittedName>
</protein>
<evidence type="ECO:0000256" key="1">
    <source>
        <dbReference type="SAM" id="MobiDB-lite"/>
    </source>
</evidence>
<organism evidence="4 5">
    <name type="scientific">Paenibacillus prosopidis</name>
    <dbReference type="NCBI Taxonomy" id="630520"/>
    <lineage>
        <taxon>Bacteria</taxon>
        <taxon>Bacillati</taxon>
        <taxon>Bacillota</taxon>
        <taxon>Bacilli</taxon>
        <taxon>Bacillales</taxon>
        <taxon>Paenibacillaceae</taxon>
        <taxon>Paenibacillus</taxon>
    </lineage>
</organism>
<accession>A0A368VUY8</accession>
<dbReference type="RefSeq" id="WP_114381650.1">
    <property type="nucleotide sequence ID" value="NZ_QPJD01000011.1"/>
</dbReference>
<proteinExistence type="predicted"/>
<dbReference type="EMBL" id="QPJD01000011">
    <property type="protein sequence ID" value="RCW44948.1"/>
    <property type="molecule type" value="Genomic_DNA"/>
</dbReference>
<feature type="domain" description="SHOCT" evidence="3">
    <location>
        <begin position="301"/>
        <end position="322"/>
    </location>
</feature>
<dbReference type="AlphaFoldDB" id="A0A368VUY8"/>
<reference evidence="4 5" key="1">
    <citation type="submission" date="2018-07" db="EMBL/GenBank/DDBJ databases">
        <title>Genomic Encyclopedia of Type Strains, Phase III (KMG-III): the genomes of soil and plant-associated and newly described type strains.</title>
        <authorList>
            <person name="Whitman W."/>
        </authorList>
    </citation>
    <scope>NUCLEOTIDE SEQUENCE [LARGE SCALE GENOMIC DNA]</scope>
    <source>
        <strain evidence="4 5">CECT 7506</strain>
    </source>
</reference>
<dbReference type="Pfam" id="PF09851">
    <property type="entry name" value="SHOCT"/>
    <property type="match status" value="2"/>
</dbReference>